<protein>
    <submittedName>
        <fullName evidence="2">Transcriptional regulator with XRE-family HTH domain</fullName>
    </submittedName>
</protein>
<dbReference type="InterPro" id="IPR010982">
    <property type="entry name" value="Lambda_DNA-bd_dom_sf"/>
</dbReference>
<dbReference type="PROSITE" id="PS50943">
    <property type="entry name" value="HTH_CROC1"/>
    <property type="match status" value="1"/>
</dbReference>
<dbReference type="CDD" id="cd00093">
    <property type="entry name" value="HTH_XRE"/>
    <property type="match status" value="1"/>
</dbReference>
<dbReference type="RefSeq" id="WP_184695094.1">
    <property type="nucleotide sequence ID" value="NZ_JACHJN010000009.1"/>
</dbReference>
<name>A0A841CNB0_9PSEU</name>
<proteinExistence type="predicted"/>
<organism evidence="2 3">
    <name type="scientific">Saccharothrix tamanrassetensis</name>
    <dbReference type="NCBI Taxonomy" id="1051531"/>
    <lineage>
        <taxon>Bacteria</taxon>
        <taxon>Bacillati</taxon>
        <taxon>Actinomycetota</taxon>
        <taxon>Actinomycetes</taxon>
        <taxon>Pseudonocardiales</taxon>
        <taxon>Pseudonocardiaceae</taxon>
        <taxon>Saccharothrix</taxon>
    </lineage>
</organism>
<evidence type="ECO:0000313" key="3">
    <source>
        <dbReference type="Proteomes" id="UP000547510"/>
    </source>
</evidence>
<dbReference type="Gene3D" id="1.10.260.40">
    <property type="entry name" value="lambda repressor-like DNA-binding domains"/>
    <property type="match status" value="1"/>
</dbReference>
<keyword evidence="3" id="KW-1185">Reference proteome</keyword>
<sequence length="275" mass="30891">MPTQPPFRRRRLGRKLARLRADAGLTLDAAAEALFKTRSALHRMEKGETLVDVHLVKSMMDLYDHFDPDLVGQTVRARQKGWWTTFRIENQGYVDVETEATEVRDLSLLIVPGLLQTVGYMRALFEGHRLKRSAKWLENDIEVRRIRQRRLTDPDDPLRLHAIVNEAALRTVVGGPAVMREQLEHLCLVAELPNVTLQVVPSAVGILNGLASGFILLGFGEPREPDVLFIEYVTGAMHVEAEDELREARLTFADMAAKALGAVESVALIERILAE</sequence>
<evidence type="ECO:0000313" key="2">
    <source>
        <dbReference type="EMBL" id="MBB5958799.1"/>
    </source>
</evidence>
<dbReference type="Pfam" id="PF19054">
    <property type="entry name" value="DUF5753"/>
    <property type="match status" value="1"/>
</dbReference>
<gene>
    <name evidence="2" type="ORF">FHS29_005408</name>
</gene>
<dbReference type="Proteomes" id="UP000547510">
    <property type="component" value="Unassembled WGS sequence"/>
</dbReference>
<dbReference type="AlphaFoldDB" id="A0A841CNB0"/>
<dbReference type="InterPro" id="IPR001387">
    <property type="entry name" value="Cro/C1-type_HTH"/>
</dbReference>
<reference evidence="2 3" key="1">
    <citation type="submission" date="2020-08" db="EMBL/GenBank/DDBJ databases">
        <title>Genomic Encyclopedia of Type Strains, Phase III (KMG-III): the genomes of soil and plant-associated and newly described type strains.</title>
        <authorList>
            <person name="Whitman W."/>
        </authorList>
    </citation>
    <scope>NUCLEOTIDE SEQUENCE [LARGE SCALE GENOMIC DNA]</scope>
    <source>
        <strain evidence="2 3">CECT 8640</strain>
    </source>
</reference>
<dbReference type="EMBL" id="JACHJN010000009">
    <property type="protein sequence ID" value="MBB5958799.1"/>
    <property type="molecule type" value="Genomic_DNA"/>
</dbReference>
<dbReference type="GO" id="GO:0003677">
    <property type="term" value="F:DNA binding"/>
    <property type="evidence" value="ECO:0007669"/>
    <property type="project" value="InterPro"/>
</dbReference>
<dbReference type="Pfam" id="PF13560">
    <property type="entry name" value="HTH_31"/>
    <property type="match status" value="1"/>
</dbReference>
<dbReference type="InterPro" id="IPR043917">
    <property type="entry name" value="DUF5753"/>
</dbReference>
<comment type="caution">
    <text evidence="2">The sequence shown here is derived from an EMBL/GenBank/DDBJ whole genome shotgun (WGS) entry which is preliminary data.</text>
</comment>
<feature type="domain" description="HTH cro/C1-type" evidence="1">
    <location>
        <begin position="16"/>
        <end position="71"/>
    </location>
</feature>
<dbReference type="SUPFAM" id="SSF47413">
    <property type="entry name" value="lambda repressor-like DNA-binding domains"/>
    <property type="match status" value="1"/>
</dbReference>
<evidence type="ECO:0000259" key="1">
    <source>
        <dbReference type="PROSITE" id="PS50943"/>
    </source>
</evidence>
<accession>A0A841CNB0</accession>
<dbReference type="SMART" id="SM00530">
    <property type="entry name" value="HTH_XRE"/>
    <property type="match status" value="1"/>
</dbReference>